<keyword evidence="3" id="KW-1015">Disulfide bond</keyword>
<feature type="domain" description="Glutaredoxin" evidence="5">
    <location>
        <begin position="112"/>
        <end position="173"/>
    </location>
</feature>
<protein>
    <submittedName>
        <fullName evidence="6">Thioredoxin-like protein</fullName>
    </submittedName>
</protein>
<dbReference type="AlphaFoldDB" id="A0A1Y2F8R5"/>
<dbReference type="PROSITE" id="PS51354">
    <property type="entry name" value="GLUTAREDOXIN_2"/>
    <property type="match status" value="1"/>
</dbReference>
<evidence type="ECO:0000256" key="3">
    <source>
        <dbReference type="ARBA" id="ARBA00023157"/>
    </source>
</evidence>
<evidence type="ECO:0000256" key="1">
    <source>
        <dbReference type="ARBA" id="ARBA00022448"/>
    </source>
</evidence>
<dbReference type="PROSITE" id="PS00195">
    <property type="entry name" value="GLUTAREDOXIN_1"/>
    <property type="match status" value="1"/>
</dbReference>
<dbReference type="STRING" id="56484.A0A1Y2F8R5"/>
<reference evidence="6 7" key="1">
    <citation type="submission" date="2016-07" db="EMBL/GenBank/DDBJ databases">
        <title>Pervasive Adenine N6-methylation of Active Genes in Fungi.</title>
        <authorList>
            <consortium name="DOE Joint Genome Institute"/>
            <person name="Mondo S.J."/>
            <person name="Dannebaum R.O."/>
            <person name="Kuo R.C."/>
            <person name="Labutti K."/>
            <person name="Haridas S."/>
            <person name="Kuo A."/>
            <person name="Salamov A."/>
            <person name="Ahrendt S.R."/>
            <person name="Lipzen A."/>
            <person name="Sullivan W."/>
            <person name="Andreopoulos W.B."/>
            <person name="Clum A."/>
            <person name="Lindquist E."/>
            <person name="Daum C."/>
            <person name="Ramamoorthy G.K."/>
            <person name="Gryganskyi A."/>
            <person name="Culley D."/>
            <person name="Magnuson J.K."/>
            <person name="James T.Y."/>
            <person name="O'Malley M.A."/>
            <person name="Stajich J.E."/>
            <person name="Spatafora J.W."/>
            <person name="Visel A."/>
            <person name="Grigoriev I.V."/>
        </authorList>
    </citation>
    <scope>NUCLEOTIDE SEQUENCE [LARGE SCALE GENOMIC DNA]</scope>
    <source>
        <strain evidence="6 7">12-1054</strain>
    </source>
</reference>
<dbReference type="PANTHER" id="PTHR45694">
    <property type="entry name" value="GLUTAREDOXIN 2"/>
    <property type="match status" value="1"/>
</dbReference>
<keyword evidence="7" id="KW-1185">Reference proteome</keyword>
<dbReference type="GO" id="GO:0034599">
    <property type="term" value="P:cellular response to oxidative stress"/>
    <property type="evidence" value="ECO:0007669"/>
    <property type="project" value="TreeGrafter"/>
</dbReference>
<dbReference type="EMBL" id="MCFI01000013">
    <property type="protein sequence ID" value="ORY80308.1"/>
    <property type="molecule type" value="Genomic_DNA"/>
</dbReference>
<dbReference type="PRINTS" id="PR00160">
    <property type="entry name" value="GLUTAREDOXIN"/>
</dbReference>
<dbReference type="GeneID" id="63786187"/>
<proteinExistence type="predicted"/>
<dbReference type="CDD" id="cd03419">
    <property type="entry name" value="GRX_GRXh_1_2_like"/>
    <property type="match status" value="1"/>
</dbReference>
<dbReference type="InterPro" id="IPR011899">
    <property type="entry name" value="Glutaredoxin_euk/vir"/>
</dbReference>
<evidence type="ECO:0000256" key="4">
    <source>
        <dbReference type="ARBA" id="ARBA00023284"/>
    </source>
</evidence>
<dbReference type="OMA" id="DSIMELH"/>
<dbReference type="Proteomes" id="UP000193685">
    <property type="component" value="Unassembled WGS sequence"/>
</dbReference>
<dbReference type="NCBIfam" id="TIGR02180">
    <property type="entry name" value="GRX_euk"/>
    <property type="match status" value="1"/>
</dbReference>
<dbReference type="OrthoDB" id="423313at2759"/>
<dbReference type="InterPro" id="IPR002109">
    <property type="entry name" value="Glutaredoxin"/>
</dbReference>
<dbReference type="GO" id="GO:0005801">
    <property type="term" value="C:cis-Golgi network"/>
    <property type="evidence" value="ECO:0007669"/>
    <property type="project" value="TreeGrafter"/>
</dbReference>
<dbReference type="InterPro" id="IPR011767">
    <property type="entry name" value="GLR_AS"/>
</dbReference>
<evidence type="ECO:0000313" key="6">
    <source>
        <dbReference type="EMBL" id="ORY80308.1"/>
    </source>
</evidence>
<evidence type="ECO:0000313" key="7">
    <source>
        <dbReference type="Proteomes" id="UP000193685"/>
    </source>
</evidence>
<dbReference type="PANTHER" id="PTHR45694:SF5">
    <property type="entry name" value="GLUTAREDOXIN 2"/>
    <property type="match status" value="1"/>
</dbReference>
<keyword evidence="2" id="KW-0249">Electron transport</keyword>
<comment type="caution">
    <text evidence="6">The sequence shown here is derived from an EMBL/GenBank/DDBJ whole genome shotgun (WGS) entry which is preliminary data.</text>
</comment>
<dbReference type="InterPro" id="IPR036249">
    <property type="entry name" value="Thioredoxin-like_sf"/>
</dbReference>
<keyword evidence="4" id="KW-0676">Redox-active center</keyword>
<evidence type="ECO:0000256" key="2">
    <source>
        <dbReference type="ARBA" id="ARBA00022982"/>
    </source>
</evidence>
<dbReference type="GO" id="GO:0005796">
    <property type="term" value="C:Golgi lumen"/>
    <property type="evidence" value="ECO:0007669"/>
    <property type="project" value="TreeGrafter"/>
</dbReference>
<organism evidence="6 7">
    <name type="scientific">Protomyces lactucae-debilis</name>
    <dbReference type="NCBI Taxonomy" id="2754530"/>
    <lineage>
        <taxon>Eukaryota</taxon>
        <taxon>Fungi</taxon>
        <taxon>Dikarya</taxon>
        <taxon>Ascomycota</taxon>
        <taxon>Taphrinomycotina</taxon>
        <taxon>Taphrinomycetes</taxon>
        <taxon>Taphrinales</taxon>
        <taxon>Protomycetaceae</taxon>
        <taxon>Protomyces</taxon>
    </lineage>
</organism>
<sequence>MPADLRPRTVRRRPTKRLYFLALAFVSLLIYFLAFSSSESAPNLIRDEASAAARDAETHKLVHDLKQAAADGVATVKDVARDAARKVANKGKAAVAYDPAAALQEMLSSYQVILFSKSYCPYCKKAKAVLEKYTISPSPLIFELDIEKHGAELQGELAKLTGRSTVPNLVVGKTSLGGSEEIVALDKSGKLASAFKEKSAEVKVQLNA</sequence>
<keyword evidence="1" id="KW-0813">Transport</keyword>
<dbReference type="SUPFAM" id="SSF52833">
    <property type="entry name" value="Thioredoxin-like"/>
    <property type="match status" value="1"/>
</dbReference>
<accession>A0A1Y2F8R5</accession>
<name>A0A1Y2F8R5_PROLT</name>
<evidence type="ECO:0000259" key="5">
    <source>
        <dbReference type="Pfam" id="PF00462"/>
    </source>
</evidence>
<dbReference type="Gene3D" id="3.40.30.10">
    <property type="entry name" value="Glutaredoxin"/>
    <property type="match status" value="1"/>
</dbReference>
<dbReference type="GO" id="GO:0000324">
    <property type="term" value="C:fungal-type vacuole"/>
    <property type="evidence" value="ECO:0007669"/>
    <property type="project" value="TreeGrafter"/>
</dbReference>
<dbReference type="GO" id="GO:0015038">
    <property type="term" value="F:glutathione disulfide oxidoreductase activity"/>
    <property type="evidence" value="ECO:0007669"/>
    <property type="project" value="TreeGrafter"/>
</dbReference>
<dbReference type="InterPro" id="IPR014025">
    <property type="entry name" value="Glutaredoxin_subgr"/>
</dbReference>
<dbReference type="RefSeq" id="XP_040724196.1">
    <property type="nucleotide sequence ID" value="XM_040869588.1"/>
</dbReference>
<gene>
    <name evidence="6" type="ORF">BCR37DRAFT_380972</name>
</gene>
<dbReference type="Pfam" id="PF00462">
    <property type="entry name" value="Glutaredoxin"/>
    <property type="match status" value="1"/>
</dbReference>